<dbReference type="EC" id="2.7.13.3" evidence="2"/>
<dbReference type="SMART" id="SM00388">
    <property type="entry name" value="HisKA"/>
    <property type="match status" value="1"/>
</dbReference>
<reference evidence="9" key="2">
    <citation type="submission" date="2021-08" db="EMBL/GenBank/DDBJ databases">
        <authorList>
            <person name="Tani A."/>
            <person name="Ola A."/>
            <person name="Ogura Y."/>
            <person name="Katsura K."/>
            <person name="Hayashi T."/>
        </authorList>
    </citation>
    <scope>NUCLEOTIDE SEQUENCE</scope>
    <source>
        <strain evidence="9">NBRC 15689</strain>
    </source>
</reference>
<dbReference type="Gene3D" id="3.30.450.20">
    <property type="entry name" value="PAS domain"/>
    <property type="match status" value="1"/>
</dbReference>
<evidence type="ECO:0000256" key="3">
    <source>
        <dbReference type="ARBA" id="ARBA00022553"/>
    </source>
</evidence>
<dbReference type="PANTHER" id="PTHR43047:SF72">
    <property type="entry name" value="OSMOSENSING HISTIDINE PROTEIN KINASE SLN1"/>
    <property type="match status" value="1"/>
</dbReference>
<dbReference type="PRINTS" id="PR00344">
    <property type="entry name" value="BCTRLSENSOR"/>
</dbReference>
<dbReference type="Pfam" id="PF13188">
    <property type="entry name" value="PAS_8"/>
    <property type="match status" value="1"/>
</dbReference>
<feature type="domain" description="PAS" evidence="8">
    <location>
        <begin position="518"/>
        <end position="588"/>
    </location>
</feature>
<sequence>MQPAATPDEAAVTDALPRWSAGAELGGLLRGQEAHFLVLDTGAERVLFASPPARGLRAGIADPEGRVAETLGLARQIERAGGAGARARLFRLRLDPRGLAAPVTCRAALATLEDGRPALVLAPFGALPKLPPLPGKAVAAAPENTPPDPPQDKGPDGPGDAAPPRPETGRFVWRSDAADVVTAISGAAADLAPLLVGQSWAELFARGIVRGEALAAALATQATFRAQPVRVVAPGSGATAEAELSGMPAARPGQPFAGFAGFGLLRARHPANPDRASDDIADAPRAAIGTEEPVLGEPEIDEHAADAPDTAMPAPAAPESSAPEPASLAAETVASPSEALPEPAASPWRRHPEPPATDLSETEQTAFREIARALGVRFDGELSQDNQAPQPVRPWRPEPMPTALAEVLDQLPAGVLVHRDDTVLFANTRFLGLTGFPDRSALQGEAGIARLFRGLAPSERSEAGEVVPCATADGGSVPLLVERARLDWEGAPAELLLARVAPPSPVVPPHVAESHAAREQALRDVLDSLPDGVLTLDDTARVLSLNRSAAARLRGDPREVVGIALRDLLAPESAPALGAAIAAAERAGTGEAGEILPKDAPGGDPVSLRLARLPGRDAARFSAVLTERGEAKRLREEQAAARRELEASALRKADFLAKASQEIRRPMTGIIEVADAMMKAPLETLGSERYGDYLRDIRDAGSHVLAIVNDLLELAQIEAGRAGLAPTEIALNDLVSGCIAAVQPQAARERVLVRTSLAPDLRRLHADERSLRQAALTVIANAVRFTEAGGQVIVSTTLAERGEIALRVRDTGIGMTPEEVANALEPFGPVQTAHPGGGSGLGLTLTKAIVEANHGRFRISSRKNEGTLVEMMFPAA</sequence>
<dbReference type="InterPro" id="IPR035965">
    <property type="entry name" value="PAS-like_dom_sf"/>
</dbReference>
<dbReference type="Pfam" id="PF08448">
    <property type="entry name" value="PAS_4"/>
    <property type="match status" value="1"/>
</dbReference>
<dbReference type="EMBL" id="BPQV01000013">
    <property type="protein sequence ID" value="GJE28988.1"/>
    <property type="molecule type" value="Genomic_DNA"/>
</dbReference>
<dbReference type="PANTHER" id="PTHR43047">
    <property type="entry name" value="TWO-COMPONENT HISTIDINE PROTEIN KINASE"/>
    <property type="match status" value="1"/>
</dbReference>
<dbReference type="InterPro" id="IPR003594">
    <property type="entry name" value="HATPase_dom"/>
</dbReference>
<evidence type="ECO:0000259" key="7">
    <source>
        <dbReference type="PROSITE" id="PS50109"/>
    </source>
</evidence>
<gene>
    <name evidence="9" type="primary">pdhS</name>
    <name evidence="9" type="ORF">LKMONMHP_3863</name>
</gene>
<dbReference type="Pfam" id="PF00512">
    <property type="entry name" value="HisKA"/>
    <property type="match status" value="1"/>
</dbReference>
<dbReference type="PROSITE" id="PS50109">
    <property type="entry name" value="HIS_KIN"/>
    <property type="match status" value="1"/>
</dbReference>
<dbReference type="SUPFAM" id="SSF55785">
    <property type="entry name" value="PYP-like sensor domain (PAS domain)"/>
    <property type="match status" value="1"/>
</dbReference>
<accession>A0ABQ4TCN6</accession>
<protein>
    <recommendedName>
        <fullName evidence="2">histidine kinase</fullName>
        <ecNumber evidence="2">2.7.13.3</ecNumber>
    </recommendedName>
</protein>
<evidence type="ECO:0000256" key="2">
    <source>
        <dbReference type="ARBA" id="ARBA00012438"/>
    </source>
</evidence>
<keyword evidence="3" id="KW-0597">Phosphoprotein</keyword>
<dbReference type="CDD" id="cd00082">
    <property type="entry name" value="HisKA"/>
    <property type="match status" value="1"/>
</dbReference>
<dbReference type="SMART" id="SM00091">
    <property type="entry name" value="PAS"/>
    <property type="match status" value="2"/>
</dbReference>
<reference evidence="9" key="1">
    <citation type="journal article" date="2021" name="Front. Microbiol.">
        <title>Comprehensive Comparative Genomics and Phenotyping of Methylobacterium Species.</title>
        <authorList>
            <person name="Alessa O."/>
            <person name="Ogura Y."/>
            <person name="Fujitani Y."/>
            <person name="Takami H."/>
            <person name="Hayashi T."/>
            <person name="Sahin N."/>
            <person name="Tani A."/>
        </authorList>
    </citation>
    <scope>NUCLEOTIDE SEQUENCE</scope>
    <source>
        <strain evidence="9">NBRC 15689</strain>
    </source>
</reference>
<dbReference type="SMART" id="SM00387">
    <property type="entry name" value="HATPase_c"/>
    <property type="match status" value="1"/>
</dbReference>
<dbReference type="Proteomes" id="UP001055156">
    <property type="component" value="Unassembled WGS sequence"/>
</dbReference>
<dbReference type="InterPro" id="IPR013656">
    <property type="entry name" value="PAS_4"/>
</dbReference>
<dbReference type="InterPro" id="IPR036097">
    <property type="entry name" value="HisK_dim/P_sf"/>
</dbReference>
<comment type="caution">
    <text evidence="9">The sequence shown here is derived from an EMBL/GenBank/DDBJ whole genome shotgun (WGS) entry which is preliminary data.</text>
</comment>
<dbReference type="SUPFAM" id="SSF55874">
    <property type="entry name" value="ATPase domain of HSP90 chaperone/DNA topoisomerase II/histidine kinase"/>
    <property type="match status" value="1"/>
</dbReference>
<comment type="catalytic activity">
    <reaction evidence="1">
        <text>ATP + protein L-histidine = ADP + protein N-phospho-L-histidine.</text>
        <dbReference type="EC" id="2.7.13.3"/>
    </reaction>
</comment>
<feature type="region of interest" description="Disordered" evidence="6">
    <location>
        <begin position="307"/>
        <end position="362"/>
    </location>
</feature>
<keyword evidence="5 9" id="KW-0418">Kinase</keyword>
<evidence type="ECO:0000256" key="6">
    <source>
        <dbReference type="SAM" id="MobiDB-lite"/>
    </source>
</evidence>
<feature type="compositionally biased region" description="Low complexity" evidence="6">
    <location>
        <begin position="307"/>
        <end position="347"/>
    </location>
</feature>
<evidence type="ECO:0000259" key="8">
    <source>
        <dbReference type="PROSITE" id="PS50112"/>
    </source>
</evidence>
<dbReference type="InterPro" id="IPR005467">
    <property type="entry name" value="His_kinase_dom"/>
</dbReference>
<proteinExistence type="predicted"/>
<evidence type="ECO:0000256" key="4">
    <source>
        <dbReference type="ARBA" id="ARBA00022679"/>
    </source>
</evidence>
<keyword evidence="4" id="KW-0808">Transferase</keyword>
<dbReference type="GO" id="GO:0016301">
    <property type="term" value="F:kinase activity"/>
    <property type="evidence" value="ECO:0007669"/>
    <property type="project" value="UniProtKB-KW"/>
</dbReference>
<dbReference type="InterPro" id="IPR000014">
    <property type="entry name" value="PAS"/>
</dbReference>
<feature type="region of interest" description="Disordered" evidence="6">
    <location>
        <begin position="135"/>
        <end position="169"/>
    </location>
</feature>
<evidence type="ECO:0000256" key="1">
    <source>
        <dbReference type="ARBA" id="ARBA00000085"/>
    </source>
</evidence>
<dbReference type="InterPro" id="IPR004358">
    <property type="entry name" value="Sig_transdc_His_kin-like_C"/>
</dbReference>
<dbReference type="Gene3D" id="1.10.287.130">
    <property type="match status" value="1"/>
</dbReference>
<dbReference type="PROSITE" id="PS50112">
    <property type="entry name" value="PAS"/>
    <property type="match status" value="1"/>
</dbReference>
<feature type="domain" description="Histidine kinase" evidence="7">
    <location>
        <begin position="658"/>
        <end position="876"/>
    </location>
</feature>
<dbReference type="SUPFAM" id="SSF47384">
    <property type="entry name" value="Homodimeric domain of signal transducing histidine kinase"/>
    <property type="match status" value="1"/>
</dbReference>
<dbReference type="InterPro" id="IPR003661">
    <property type="entry name" value="HisK_dim/P_dom"/>
</dbReference>
<evidence type="ECO:0000313" key="9">
    <source>
        <dbReference type="EMBL" id="GJE28988.1"/>
    </source>
</evidence>
<organism evidence="9 10">
    <name type="scientific">Methylobacterium organophilum</name>
    <dbReference type="NCBI Taxonomy" id="410"/>
    <lineage>
        <taxon>Bacteria</taxon>
        <taxon>Pseudomonadati</taxon>
        <taxon>Pseudomonadota</taxon>
        <taxon>Alphaproteobacteria</taxon>
        <taxon>Hyphomicrobiales</taxon>
        <taxon>Methylobacteriaceae</taxon>
        <taxon>Methylobacterium</taxon>
    </lineage>
</organism>
<evidence type="ECO:0000313" key="10">
    <source>
        <dbReference type="Proteomes" id="UP001055156"/>
    </source>
</evidence>
<keyword evidence="10" id="KW-1185">Reference proteome</keyword>
<name>A0ABQ4TCN6_METOR</name>
<dbReference type="Pfam" id="PF02518">
    <property type="entry name" value="HATPase_c"/>
    <property type="match status" value="1"/>
</dbReference>
<dbReference type="Gene3D" id="3.30.565.10">
    <property type="entry name" value="Histidine kinase-like ATPase, C-terminal domain"/>
    <property type="match status" value="1"/>
</dbReference>
<dbReference type="InterPro" id="IPR036890">
    <property type="entry name" value="HATPase_C_sf"/>
</dbReference>
<evidence type="ECO:0000256" key="5">
    <source>
        <dbReference type="ARBA" id="ARBA00022777"/>
    </source>
</evidence>